<protein>
    <submittedName>
        <fullName evidence="3">Stage III sporulation protein AG</fullName>
    </submittedName>
</protein>
<accession>A0ABW5PA47</accession>
<dbReference type="InterPro" id="IPR014195">
    <property type="entry name" value="Spore_III_AG"/>
</dbReference>
<keyword evidence="2" id="KW-0812">Transmembrane</keyword>
<keyword evidence="2" id="KW-1133">Transmembrane helix</keyword>
<keyword evidence="2" id="KW-0472">Membrane</keyword>
<feature type="transmembrane region" description="Helical" evidence="2">
    <location>
        <begin position="27"/>
        <end position="47"/>
    </location>
</feature>
<proteinExistence type="predicted"/>
<reference evidence="4" key="1">
    <citation type="journal article" date="2019" name="Int. J. Syst. Evol. Microbiol.">
        <title>The Global Catalogue of Microorganisms (GCM) 10K type strain sequencing project: providing services to taxonomists for standard genome sequencing and annotation.</title>
        <authorList>
            <consortium name="The Broad Institute Genomics Platform"/>
            <consortium name="The Broad Institute Genome Sequencing Center for Infectious Disease"/>
            <person name="Wu L."/>
            <person name="Ma J."/>
        </authorList>
    </citation>
    <scope>NUCLEOTIDE SEQUENCE [LARGE SCALE GENOMIC DNA]</scope>
    <source>
        <strain evidence="4">KCTC 3950</strain>
    </source>
</reference>
<evidence type="ECO:0000256" key="2">
    <source>
        <dbReference type="SAM" id="Phobius"/>
    </source>
</evidence>
<dbReference type="RefSeq" id="WP_377600918.1">
    <property type="nucleotide sequence ID" value="NZ_JBHUME010000005.1"/>
</dbReference>
<keyword evidence="4" id="KW-1185">Reference proteome</keyword>
<comment type="caution">
    <text evidence="3">The sequence shown here is derived from an EMBL/GenBank/DDBJ whole genome shotgun (WGS) entry which is preliminary data.</text>
</comment>
<organism evidence="3 4">
    <name type="scientific">Paenibacillus gansuensis</name>
    <dbReference type="NCBI Taxonomy" id="306542"/>
    <lineage>
        <taxon>Bacteria</taxon>
        <taxon>Bacillati</taxon>
        <taxon>Bacillota</taxon>
        <taxon>Bacilli</taxon>
        <taxon>Bacillales</taxon>
        <taxon>Paenibacillaceae</taxon>
        <taxon>Paenibacillus</taxon>
    </lineage>
</organism>
<evidence type="ECO:0000313" key="4">
    <source>
        <dbReference type="Proteomes" id="UP001597541"/>
    </source>
</evidence>
<evidence type="ECO:0000313" key="3">
    <source>
        <dbReference type="EMBL" id="MFD2611875.1"/>
    </source>
</evidence>
<dbReference type="NCBIfam" id="TIGR02830">
    <property type="entry name" value="spore_III_AG"/>
    <property type="match status" value="1"/>
</dbReference>
<dbReference type="Proteomes" id="UP001597541">
    <property type="component" value="Unassembled WGS sequence"/>
</dbReference>
<evidence type="ECO:0000256" key="1">
    <source>
        <dbReference type="SAM" id="MobiDB-lite"/>
    </source>
</evidence>
<dbReference type="EMBL" id="JBHUME010000005">
    <property type="protein sequence ID" value="MFD2611875.1"/>
    <property type="molecule type" value="Genomic_DNA"/>
</dbReference>
<name>A0ABW5PA47_9BACL</name>
<gene>
    <name evidence="3" type="primary">spoIIIAG</name>
    <name evidence="3" type="ORF">ACFSUF_05490</name>
</gene>
<feature type="region of interest" description="Disordered" evidence="1">
    <location>
        <begin position="53"/>
        <end position="76"/>
    </location>
</feature>
<sequence>MGKFTEWMEKWAGGGPGGSRRAQTMRWIVLLGLAGAALMIVNSFVTVKELDPLNESRGSPGQAAEPAFGGAKDESEFSTYERQYESKIKDILDKIVGVGSVDILVTVDSTEEVVVKSNTKNTQQVTDENDPGGARRHISDVNESSDVVLHESGGNQEPIIVKKIQPQIRGVIIVAKGAENATVKRLIKEAVERGLSVPSHRISVVPRKQ</sequence>